<dbReference type="EMBL" id="CP053977">
    <property type="protein sequence ID" value="QKH22417.1"/>
    <property type="molecule type" value="Genomic_DNA"/>
</dbReference>
<evidence type="ECO:0000313" key="2">
    <source>
        <dbReference type="EMBL" id="QKH22417.1"/>
    </source>
</evidence>
<gene>
    <name evidence="1" type="ORF">BF38_6137</name>
    <name evidence="2" type="ORF">FOC89_00080</name>
</gene>
<name>A0A0B5N730_BACTU</name>
<reference evidence="2 4" key="2">
    <citation type="submission" date="2020-05" db="EMBL/GenBank/DDBJ databases">
        <title>FDA dAtabase for Regulatory Grade micrObial Sequences (FDA-ARGOS): Supporting development and validation of Infectious Disease Dx tests.</title>
        <authorList>
            <person name="Nelson B."/>
            <person name="Plummer A."/>
            <person name="Tallon L."/>
            <person name="Sadzewicz L."/>
            <person name="Zhao X."/>
            <person name="Vavikolanu K."/>
            <person name="Mehta A."/>
            <person name="Aluvathingal J."/>
            <person name="Nadendla S."/>
            <person name="Myers T."/>
            <person name="Yan Y."/>
            <person name="Sichtig H."/>
        </authorList>
    </citation>
    <scope>NUCLEOTIDE SEQUENCE [LARGE SCALE GENOMIC DNA]</scope>
    <source>
        <strain evidence="2 4">FDAARGOS_795</strain>
        <plasmid evidence="2 4">unnamed1</plasmid>
    </source>
</reference>
<reference evidence="1 3" key="1">
    <citation type="journal article" date="2015" name="Genome Announc.">
        <title>Complete genome sequences for 35 biothreat assay-relevant bacillus species.</title>
        <authorList>
            <person name="Johnson S.L."/>
            <person name="Daligault H.E."/>
            <person name="Davenport K.W."/>
            <person name="Jaissle J."/>
            <person name="Frey K.G."/>
            <person name="Ladner J.T."/>
            <person name="Broomall S.M."/>
            <person name="Bishop-Lilly K.A."/>
            <person name="Bruce D.C."/>
            <person name="Gibbons H.S."/>
            <person name="Coyne S.R."/>
            <person name="Lo C.C."/>
            <person name="Meincke L."/>
            <person name="Munk A.C."/>
            <person name="Koroleva G.I."/>
            <person name="Rosenzweig C.N."/>
            <person name="Palacios G.F."/>
            <person name="Redden C.L."/>
            <person name="Minogue T.D."/>
            <person name="Chain P.S."/>
        </authorList>
    </citation>
    <scope>NUCLEOTIDE SEQUENCE [LARGE SCALE GENOMIC DNA]</scope>
    <source>
        <strain evidence="1 3">HD1011</strain>
        <plasmid evidence="1 3">3</plasmid>
    </source>
</reference>
<dbReference type="Proteomes" id="UP000501107">
    <property type="component" value="Plasmid unnamed1"/>
</dbReference>
<dbReference type="RefSeq" id="WP_000024520.1">
    <property type="nucleotide sequence ID" value="NZ_CP009332.1"/>
</dbReference>
<protein>
    <submittedName>
        <fullName evidence="2">Uncharacterized protein</fullName>
    </submittedName>
</protein>
<accession>A0A0B5N730</accession>
<proteinExistence type="predicted"/>
<dbReference type="KEGG" id="btw:BF38_6137"/>
<dbReference type="AlphaFoldDB" id="A0A0B5N730"/>
<sequence>MANVSMNTVLKAKLFSDLLKHLDDVSTSLMIQRDDMLESDENELNMESVKEINSLLDKNAEFECDIKALLITEVDRIHEEVMEIKIP</sequence>
<organism evidence="2 4">
    <name type="scientific">Bacillus thuringiensis</name>
    <dbReference type="NCBI Taxonomy" id="1428"/>
    <lineage>
        <taxon>Bacteria</taxon>
        <taxon>Bacillati</taxon>
        <taxon>Bacillota</taxon>
        <taxon>Bacilli</taxon>
        <taxon>Bacillales</taxon>
        <taxon>Bacillaceae</taxon>
        <taxon>Bacillus</taxon>
        <taxon>Bacillus cereus group</taxon>
    </lineage>
</organism>
<geneLocation type="plasmid" evidence="1 3">
    <name>3</name>
</geneLocation>
<evidence type="ECO:0000313" key="1">
    <source>
        <dbReference type="EMBL" id="AJG73629.1"/>
    </source>
</evidence>
<dbReference type="EMBL" id="CP009332">
    <property type="protein sequence ID" value="AJG73629.1"/>
    <property type="molecule type" value="Genomic_DNA"/>
</dbReference>
<evidence type="ECO:0000313" key="3">
    <source>
        <dbReference type="Proteomes" id="UP000031876"/>
    </source>
</evidence>
<geneLocation type="plasmid" evidence="2 4">
    <name>unnamed1</name>
</geneLocation>
<dbReference type="Proteomes" id="UP000031876">
    <property type="component" value="Plasmid 3"/>
</dbReference>
<keyword evidence="2" id="KW-0614">Plasmid</keyword>
<evidence type="ECO:0000313" key="4">
    <source>
        <dbReference type="Proteomes" id="UP000501107"/>
    </source>
</evidence>